<dbReference type="InterPro" id="IPR011989">
    <property type="entry name" value="ARM-like"/>
</dbReference>
<evidence type="ECO:0000256" key="4">
    <source>
        <dbReference type="ARBA" id="ARBA00023242"/>
    </source>
</evidence>
<evidence type="ECO:0000313" key="6">
    <source>
        <dbReference type="EMBL" id="CAG8010557.1"/>
    </source>
</evidence>
<organism evidence="6 7">
    <name type="scientific">Penicillium olsonii</name>
    <dbReference type="NCBI Taxonomy" id="99116"/>
    <lineage>
        <taxon>Eukaryota</taxon>
        <taxon>Fungi</taxon>
        <taxon>Dikarya</taxon>
        <taxon>Ascomycota</taxon>
        <taxon>Pezizomycotina</taxon>
        <taxon>Eurotiomycetes</taxon>
        <taxon>Eurotiomycetidae</taxon>
        <taxon>Eurotiales</taxon>
        <taxon>Aspergillaceae</taxon>
        <taxon>Penicillium</taxon>
    </lineage>
</organism>
<evidence type="ECO:0000313" key="7">
    <source>
        <dbReference type="Proteomes" id="UP001153618"/>
    </source>
</evidence>
<dbReference type="PANTHER" id="PTHR10997">
    <property type="entry name" value="IMPORTIN-7, 8, 11"/>
    <property type="match status" value="1"/>
</dbReference>
<dbReference type="InterPro" id="IPR016024">
    <property type="entry name" value="ARM-type_fold"/>
</dbReference>
<keyword evidence="7" id="KW-1185">Reference proteome</keyword>
<dbReference type="InterPro" id="IPR001494">
    <property type="entry name" value="Importin-beta_N"/>
</dbReference>
<dbReference type="GO" id="GO:0005829">
    <property type="term" value="C:cytosol"/>
    <property type="evidence" value="ECO:0007669"/>
    <property type="project" value="TreeGrafter"/>
</dbReference>
<name>A0A9W4MMD2_PENOL</name>
<comment type="subcellular location">
    <subcellularLocation>
        <location evidence="1">Nucleus</location>
    </subcellularLocation>
</comment>
<dbReference type="GO" id="GO:0031267">
    <property type="term" value="F:small GTPase binding"/>
    <property type="evidence" value="ECO:0007669"/>
    <property type="project" value="InterPro"/>
</dbReference>
<dbReference type="Pfam" id="PF03810">
    <property type="entry name" value="IBN_N"/>
    <property type="match status" value="1"/>
</dbReference>
<dbReference type="Proteomes" id="UP001153618">
    <property type="component" value="Unassembled WGS sequence"/>
</dbReference>
<protein>
    <recommendedName>
        <fullName evidence="5">Importin N-terminal domain-containing protein</fullName>
    </recommendedName>
</protein>
<dbReference type="SUPFAM" id="SSF53335">
    <property type="entry name" value="S-adenosyl-L-methionine-dependent methyltransferases"/>
    <property type="match status" value="1"/>
</dbReference>
<evidence type="ECO:0000256" key="2">
    <source>
        <dbReference type="ARBA" id="ARBA00022448"/>
    </source>
</evidence>
<feature type="domain" description="Importin N-terminal" evidence="5">
    <location>
        <begin position="23"/>
        <end position="100"/>
    </location>
</feature>
<reference evidence="6" key="1">
    <citation type="submission" date="2021-07" db="EMBL/GenBank/DDBJ databases">
        <authorList>
            <person name="Branca A.L. A."/>
        </authorList>
    </citation>
    <scope>NUCLEOTIDE SEQUENCE</scope>
</reference>
<proteinExistence type="predicted"/>
<dbReference type="CDD" id="cd02440">
    <property type="entry name" value="AdoMet_MTases"/>
    <property type="match status" value="1"/>
</dbReference>
<dbReference type="SMART" id="SM00913">
    <property type="entry name" value="IBN_N"/>
    <property type="match status" value="1"/>
</dbReference>
<dbReference type="PANTHER" id="PTHR10997:SF9">
    <property type="entry name" value="IMPORTIN-9"/>
    <property type="match status" value="1"/>
</dbReference>
<dbReference type="PROSITE" id="PS50166">
    <property type="entry name" value="IMPORTIN_B_NT"/>
    <property type="match status" value="1"/>
</dbReference>
<keyword evidence="3" id="KW-0653">Protein transport</keyword>
<keyword evidence="4" id="KW-0539">Nucleus</keyword>
<accession>A0A9W4MMD2</accession>
<evidence type="ECO:0000259" key="5">
    <source>
        <dbReference type="PROSITE" id="PS50166"/>
    </source>
</evidence>
<dbReference type="GO" id="GO:0006606">
    <property type="term" value="P:protein import into nucleus"/>
    <property type="evidence" value="ECO:0007669"/>
    <property type="project" value="TreeGrafter"/>
</dbReference>
<dbReference type="Pfam" id="PF13489">
    <property type="entry name" value="Methyltransf_23"/>
    <property type="match status" value="1"/>
</dbReference>
<dbReference type="Gene3D" id="1.25.10.10">
    <property type="entry name" value="Leucine-rich Repeat Variant"/>
    <property type="match status" value="1"/>
</dbReference>
<comment type="caution">
    <text evidence="6">The sequence shown here is derived from an EMBL/GenBank/DDBJ whole genome shotgun (WGS) entry which is preliminary data.</text>
</comment>
<evidence type="ECO:0000256" key="1">
    <source>
        <dbReference type="ARBA" id="ARBA00004123"/>
    </source>
</evidence>
<dbReference type="SUPFAM" id="SSF48371">
    <property type="entry name" value="ARM repeat"/>
    <property type="match status" value="1"/>
</dbReference>
<dbReference type="InterPro" id="IPR029063">
    <property type="entry name" value="SAM-dependent_MTases_sf"/>
</dbReference>
<dbReference type="OrthoDB" id="431626at2759"/>
<dbReference type="FunFam" id="1.25.10.10:FF:000373">
    <property type="entry name" value="Importin beta-5 subunit, putative"/>
    <property type="match status" value="1"/>
</dbReference>
<evidence type="ECO:0000256" key="3">
    <source>
        <dbReference type="ARBA" id="ARBA00022927"/>
    </source>
</evidence>
<dbReference type="EMBL" id="CAJVOS010000013">
    <property type="protein sequence ID" value="CAG8010557.1"/>
    <property type="molecule type" value="Genomic_DNA"/>
</dbReference>
<gene>
    <name evidence="6" type="ORF">POLS_LOCUS2114</name>
</gene>
<dbReference type="Pfam" id="PF25018">
    <property type="entry name" value="HEAT_IPO9_c"/>
    <property type="match status" value="1"/>
</dbReference>
<sequence length="1337" mass="148251">MEQELLSLLADTQAAKADTRKSAELQLKNLYAHESFPSSLTAIASHASVPVNLRQSALSVLRTFISAAWSPVLDEFRGQVLINDTNKVNVRQALLVLATNDTPERKVKNSASYAVSKIASADFPDDWPELLPSLLHIINEPTSTDGQLHGALKVLLDLVDTGFSEEQFFNVARDLVSSLFAVATSESRRPMLRALAVAVFRACFDTLEMVLEQHKTAIKQFMDEVLGGWSPFFDVTLKTPLPQPPSEEEEHKQGEIASQWRGLVGLKLQVVKTLMKIRNVFPALLTSQSTLFFSTVWAELTNALPVYQNFYIEQERQGRLEDGDGLPHSLDFLVLEELDIIQALLKAPPVKAELHQQLQNAGAGASTSSWLPEIMKLASSYAQITTEEEGLWEIDVNLFLSEETSVTANYTPRTCSGDLVIKTGEWLKATAAEALLSHMNTLFADSSVSWKSREAALYILNSLLRDFGEVDVEISSELASHFAQFVQYATQQEQELLRARGYLVAGALSKVAGETFNQTTTSYLEATLKAINEDPAEVVQVACIRVLQDLVPSLPTSLARPFQPAVITAISEFIAAHDLREQTEADDLKVTLAETLRDTIMADSSVVLSSTAIDVLFNIASSGAENFQLTLTVTEAFEDVVDQITDLGSDAYMRLCEKVLPSLMGAIDVGNLTDENALTNFAADLLRALAERSPEPMPAGFVETVMPKLNRLLLGSDEAELIRPATEAVRHMLSHDFAQFIVWRDPETGKEALEVVLIIIDRLLGPAVDDNAATEVGQLAAELVEKAGSERLGPYLPQLLQAVAQRLATAQQAQFIQSLILVFARLTLISAREVVDFLAQVNLNGQSGLAVVLSKWLENSVNFAGYDEIKQNIFALARLYELADPRVAEVPVKGDLIIQDTGRIKTRSQARKNPDQYTTVPAPLKIIKVLVEELGAASGNKEMESAAALDDADSDDGDDDWEDMPGHVLDLGIGATKQGLMNWGEGGSESVFGVRRRDDETQGYLAEFFRQASTQPGFQEFDDDSLFDTQSLLGSNLSFASSVRDYNYENGRRYHAYRNGQYPFPNDEEEQDRLALTHHLFKLLTGGDLHRAPIHFPRRVLDIGTGTGEWALEMAEHYPHADIIGTDLSPIQPNWAPPNCRFFIDDAESDWTFDPNEKFDLIHARSLSGGVGDWPTLLKQAYTHLKPGGWFEVQEFDLLVASDDGTHERATALATWQDLLVQASTKFGKPMDVAARLEDWMENQGFKNILDDKYKCPVGGWPKNRRLKEIGRVGKVIFLEIVEPYTLALFTRVLGFSYQDAQELMEKVRKELVSNSYHLYTTFHFIYGQKPLEGETP</sequence>
<dbReference type="InterPro" id="IPR056840">
    <property type="entry name" value="HEAT_IPO9_central"/>
</dbReference>
<dbReference type="Gene3D" id="3.40.50.150">
    <property type="entry name" value="Vaccinia Virus protein VP39"/>
    <property type="match status" value="1"/>
</dbReference>
<keyword evidence="2" id="KW-0813">Transport</keyword>
<dbReference type="GO" id="GO:0005635">
    <property type="term" value="C:nuclear envelope"/>
    <property type="evidence" value="ECO:0007669"/>
    <property type="project" value="TreeGrafter"/>
</dbReference>